<dbReference type="GO" id="GO:0005737">
    <property type="term" value="C:cytoplasm"/>
    <property type="evidence" value="ECO:0007669"/>
    <property type="project" value="TreeGrafter"/>
</dbReference>
<dbReference type="Pfam" id="PF01266">
    <property type="entry name" value="DAO"/>
    <property type="match status" value="1"/>
</dbReference>
<dbReference type="PRINTS" id="PR00420">
    <property type="entry name" value="RNGMNOXGNASE"/>
</dbReference>
<organism evidence="3 4">
    <name type="scientific">Prosthecodimorpha hirschii</name>
    <dbReference type="NCBI Taxonomy" id="665126"/>
    <lineage>
        <taxon>Bacteria</taxon>
        <taxon>Pseudomonadati</taxon>
        <taxon>Pseudomonadota</taxon>
        <taxon>Alphaproteobacteria</taxon>
        <taxon>Hyphomicrobiales</taxon>
        <taxon>Ancalomicrobiaceae</taxon>
        <taxon>Prosthecodimorpha</taxon>
    </lineage>
</organism>
<accession>A0A0P6WAV7</accession>
<reference evidence="3 4" key="2">
    <citation type="submission" date="2015-10" db="EMBL/GenBank/DDBJ databases">
        <title>Draft Genome Sequence of Prosthecomicrobium hirschii ATCC 27832.</title>
        <authorList>
            <person name="Daniel J."/>
            <person name="Givan S.A."/>
            <person name="Brun Y.V."/>
            <person name="Brown P.J."/>
        </authorList>
    </citation>
    <scope>NUCLEOTIDE SEQUENCE [LARGE SCALE GENOMIC DNA]</scope>
    <source>
        <strain evidence="3 4">16</strain>
    </source>
</reference>
<dbReference type="InterPro" id="IPR036188">
    <property type="entry name" value="FAD/NAD-bd_sf"/>
</dbReference>
<proteinExistence type="predicted"/>
<dbReference type="SUPFAM" id="SSF51905">
    <property type="entry name" value="FAD/NAD(P)-binding domain"/>
    <property type="match status" value="1"/>
</dbReference>
<dbReference type="Proteomes" id="UP000048984">
    <property type="component" value="Unassembled WGS sequence"/>
</dbReference>
<dbReference type="EMBL" id="LJYW01000001">
    <property type="protein sequence ID" value="KPL55720.1"/>
    <property type="molecule type" value="Genomic_DNA"/>
</dbReference>
<comment type="caution">
    <text evidence="3">The sequence shown here is derived from an EMBL/GenBank/DDBJ whole genome shotgun (WGS) entry which is preliminary data.</text>
</comment>
<sequence>MANPIPARNVWEETAVPAPPLAPLVNDGVAEVLVVGGGYLGLTAALHLAEAGTDAILLDAEAPGWGASGRNGGQIIPGLKYDPGELEAMFGPEVGARIGRFAGATADAVFGLVERHGLACEARRTAWVQALHAEAALERARRRADDWQRRGAPVELLDRAGVAAIAGTDIYRGAFVDRRAGALQPLSYARELARVALAHGARLHAGQRVTALERQGLGWTATTAQGRRIRAQRVIVATNAYSDRLVPGLAPSVVAANSLQIATAPIPPALRPTLLPGGEVLSDTRRIIRYWRLDGEGRLLLGGRGPYREPGPEADWAHIVRDLRKLFPALAGIPVTHRWGGRVAIHPDYMPRLHRPEPGLTVAIGCQGRGIGLQTAMGIELARLDRDPRAEPILPVTPIRPIPFHAFKALGVTATITLYRALDRLGIG</sequence>
<dbReference type="InterPro" id="IPR006076">
    <property type="entry name" value="FAD-dep_OxRdtase"/>
</dbReference>
<evidence type="ECO:0000256" key="1">
    <source>
        <dbReference type="ARBA" id="ARBA00023002"/>
    </source>
</evidence>
<dbReference type="PANTHER" id="PTHR13847">
    <property type="entry name" value="SARCOSINE DEHYDROGENASE-RELATED"/>
    <property type="match status" value="1"/>
</dbReference>
<dbReference type="Gene3D" id="3.30.9.10">
    <property type="entry name" value="D-Amino Acid Oxidase, subunit A, domain 2"/>
    <property type="match status" value="1"/>
</dbReference>
<dbReference type="STRING" id="665126.ABB55_07070"/>
<gene>
    <name evidence="3" type="ORF">ABB55_07070</name>
</gene>
<dbReference type="Gene3D" id="3.50.50.60">
    <property type="entry name" value="FAD/NAD(P)-binding domain"/>
    <property type="match status" value="1"/>
</dbReference>
<dbReference type="GO" id="GO:0016491">
    <property type="term" value="F:oxidoreductase activity"/>
    <property type="evidence" value="ECO:0007669"/>
    <property type="project" value="UniProtKB-KW"/>
</dbReference>
<protein>
    <submittedName>
        <fullName evidence="3">FAD-dependent oxidoreductase</fullName>
    </submittedName>
</protein>
<dbReference type="AlphaFoldDB" id="A0A0P6WAV7"/>
<evidence type="ECO:0000313" key="4">
    <source>
        <dbReference type="Proteomes" id="UP000048984"/>
    </source>
</evidence>
<keyword evidence="1" id="KW-0560">Oxidoreductase</keyword>
<feature type="domain" description="FAD dependent oxidoreductase" evidence="2">
    <location>
        <begin position="32"/>
        <end position="384"/>
    </location>
</feature>
<dbReference type="PANTHER" id="PTHR13847:SF281">
    <property type="entry name" value="FAD DEPENDENT OXIDOREDUCTASE DOMAIN-CONTAINING PROTEIN"/>
    <property type="match status" value="1"/>
</dbReference>
<name>A0A0P6WAV7_9HYPH</name>
<keyword evidence="4" id="KW-1185">Reference proteome</keyword>
<evidence type="ECO:0000259" key="2">
    <source>
        <dbReference type="Pfam" id="PF01266"/>
    </source>
</evidence>
<reference evidence="3 4" key="1">
    <citation type="submission" date="2015-09" db="EMBL/GenBank/DDBJ databases">
        <authorList>
            <person name="Jackson K.R."/>
            <person name="Lunt B.L."/>
            <person name="Fisher J.N.B."/>
            <person name="Gardner A.V."/>
            <person name="Bailey M.E."/>
            <person name="Deus L.M."/>
            <person name="Earl A.S."/>
            <person name="Gibby P.D."/>
            <person name="Hartmann K.A."/>
            <person name="Liu J.E."/>
            <person name="Manci A.M."/>
            <person name="Nielsen D.A."/>
            <person name="Solomon M.B."/>
            <person name="Breakwell D.P."/>
            <person name="Burnett S.H."/>
            <person name="Grose J.H."/>
        </authorList>
    </citation>
    <scope>NUCLEOTIDE SEQUENCE [LARGE SCALE GENOMIC DNA]</scope>
    <source>
        <strain evidence="3 4">16</strain>
    </source>
</reference>
<evidence type="ECO:0000313" key="3">
    <source>
        <dbReference type="EMBL" id="KPL55720.1"/>
    </source>
</evidence>